<gene>
    <name evidence="2" type="ORF">BXYJ_LOCUS7272</name>
</gene>
<feature type="region of interest" description="Disordered" evidence="1">
    <location>
        <begin position="219"/>
        <end position="252"/>
    </location>
</feature>
<evidence type="ECO:0000256" key="1">
    <source>
        <dbReference type="SAM" id="MobiDB-lite"/>
    </source>
</evidence>
<dbReference type="EMBL" id="CAJFCV020000003">
    <property type="protein sequence ID" value="CAG9109740.1"/>
    <property type="molecule type" value="Genomic_DNA"/>
</dbReference>
<dbReference type="eggNOG" id="ENOG502SMX4">
    <property type="taxonomic scope" value="Eukaryota"/>
</dbReference>
<reference evidence="2" key="2">
    <citation type="submission" date="2020-09" db="EMBL/GenBank/DDBJ databases">
        <authorList>
            <person name="Kikuchi T."/>
        </authorList>
    </citation>
    <scope>NUCLEOTIDE SEQUENCE</scope>
    <source>
        <strain evidence="2">Ka4C1</strain>
    </source>
</reference>
<proteinExistence type="predicted"/>
<evidence type="ECO:0000313" key="3">
    <source>
        <dbReference type="Proteomes" id="UP000095284"/>
    </source>
</evidence>
<dbReference type="SMR" id="A0A1I7SQD1"/>
<name>A0A1I7SQD1_BURXY</name>
<feature type="compositionally biased region" description="Polar residues" evidence="1">
    <location>
        <begin position="1"/>
        <end position="15"/>
    </location>
</feature>
<dbReference type="OrthoDB" id="5826809at2759"/>
<sequence length="409" mass="43744">MRNFVQQTRSPSRGTSQERDTRFGGYGDRVGSGVELAPTHWKGGELVTDPTLVNKVLYGIKPKKFFYSPIGDGVVAADGVELKRGPTDLTPKVEVIQQRVVEKGSPGQSGLRVTERAWSSGAPGAGGETLTQSAYSTKPATPTVQSPVPAAAPAPPAASTNVAASAASPVASPFGGLSDPLGFGNGPATTAAPIPNYGTASSVPSTNYNTLASRPATEPYAPYSTLGSQRSSAAPFDTFNSKPSSRAGSVLDYPASGRASRASTTADLFSEPGYRYEIKKDYQVTNPKELIHQYATTTPIQTIPGYEQETTRLVKQSYHSVTEETYGPYPPYAAGPNSVNPNKFVRQLRDENLTVTQRQANQNLQPLINEDPNLRSRIDQVRRQNQSSSNNEVDSLTQRLVTGLQTGKY</sequence>
<protein>
    <submittedName>
        <fullName evidence="2">(pine wood nematode) hypothetical protein</fullName>
    </submittedName>
</protein>
<feature type="region of interest" description="Disordered" evidence="1">
    <location>
        <begin position="381"/>
        <end position="409"/>
    </location>
</feature>
<keyword evidence="4" id="KW-1185">Reference proteome</keyword>
<dbReference type="WBParaSite" id="BXY_1524100.1">
    <property type="protein sequence ID" value="BXY_1524100.1"/>
    <property type="gene ID" value="BXY_1524100"/>
</dbReference>
<feature type="compositionally biased region" description="Polar residues" evidence="1">
    <location>
        <begin position="383"/>
        <end position="409"/>
    </location>
</feature>
<feature type="compositionally biased region" description="Low complexity" evidence="1">
    <location>
        <begin position="139"/>
        <end position="149"/>
    </location>
</feature>
<accession>A0A1I7SQD1</accession>
<dbReference type="AlphaFoldDB" id="A0A1I7SQD1"/>
<feature type="compositionally biased region" description="Polar residues" evidence="1">
    <location>
        <begin position="225"/>
        <end position="247"/>
    </location>
</feature>
<organism evidence="3 5">
    <name type="scientific">Bursaphelenchus xylophilus</name>
    <name type="common">Pinewood nematode worm</name>
    <name type="synonym">Aphelenchoides xylophilus</name>
    <dbReference type="NCBI Taxonomy" id="6326"/>
    <lineage>
        <taxon>Eukaryota</taxon>
        <taxon>Metazoa</taxon>
        <taxon>Ecdysozoa</taxon>
        <taxon>Nematoda</taxon>
        <taxon>Chromadorea</taxon>
        <taxon>Rhabditida</taxon>
        <taxon>Tylenchina</taxon>
        <taxon>Tylenchomorpha</taxon>
        <taxon>Aphelenchoidea</taxon>
        <taxon>Aphelenchoididae</taxon>
        <taxon>Bursaphelenchus</taxon>
    </lineage>
</organism>
<feature type="compositionally biased region" description="Polar residues" evidence="1">
    <location>
        <begin position="129"/>
        <end position="138"/>
    </location>
</feature>
<dbReference type="Proteomes" id="UP000582659">
    <property type="component" value="Unassembled WGS sequence"/>
</dbReference>
<evidence type="ECO:0000313" key="2">
    <source>
        <dbReference type="EMBL" id="CAD5222304.1"/>
    </source>
</evidence>
<dbReference type="Proteomes" id="UP000095284">
    <property type="component" value="Unplaced"/>
</dbReference>
<evidence type="ECO:0000313" key="4">
    <source>
        <dbReference type="Proteomes" id="UP000659654"/>
    </source>
</evidence>
<reference evidence="5" key="1">
    <citation type="submission" date="2016-11" db="UniProtKB">
        <authorList>
            <consortium name="WormBaseParasite"/>
        </authorList>
    </citation>
    <scope>IDENTIFICATION</scope>
</reference>
<dbReference type="Proteomes" id="UP000659654">
    <property type="component" value="Unassembled WGS sequence"/>
</dbReference>
<feature type="region of interest" description="Disordered" evidence="1">
    <location>
        <begin position="1"/>
        <end position="29"/>
    </location>
</feature>
<dbReference type="EMBL" id="CAJFDI010000003">
    <property type="protein sequence ID" value="CAD5222304.1"/>
    <property type="molecule type" value="Genomic_DNA"/>
</dbReference>
<feature type="region of interest" description="Disordered" evidence="1">
    <location>
        <begin position="104"/>
        <end position="157"/>
    </location>
</feature>
<evidence type="ECO:0000313" key="5">
    <source>
        <dbReference type="WBParaSite" id="BXY_1524100.1"/>
    </source>
</evidence>